<proteinExistence type="predicted"/>
<feature type="compositionally biased region" description="Basic residues" evidence="1">
    <location>
        <begin position="221"/>
        <end position="236"/>
    </location>
</feature>
<evidence type="ECO:0000256" key="1">
    <source>
        <dbReference type="SAM" id="MobiDB-lite"/>
    </source>
</evidence>
<feature type="region of interest" description="Disordered" evidence="1">
    <location>
        <begin position="81"/>
        <end position="120"/>
    </location>
</feature>
<name>A0A5E4AMD4_MARMO</name>
<feature type="region of interest" description="Disordered" evidence="1">
    <location>
        <begin position="1"/>
        <end position="24"/>
    </location>
</feature>
<feature type="compositionally biased region" description="Pro residues" evidence="1">
    <location>
        <begin position="248"/>
        <end position="273"/>
    </location>
</feature>
<feature type="compositionally biased region" description="Low complexity" evidence="1">
    <location>
        <begin position="237"/>
        <end position="247"/>
    </location>
</feature>
<evidence type="ECO:0000313" key="2">
    <source>
        <dbReference type="EMBL" id="VTJ57829.1"/>
    </source>
</evidence>
<gene>
    <name evidence="2" type="ORF">MONAX_5E033619</name>
</gene>
<feature type="region of interest" description="Disordered" evidence="1">
    <location>
        <begin position="370"/>
        <end position="409"/>
    </location>
</feature>
<organism evidence="2">
    <name type="scientific">Marmota monax</name>
    <name type="common">Woodchuck</name>
    <dbReference type="NCBI Taxonomy" id="9995"/>
    <lineage>
        <taxon>Eukaryota</taxon>
        <taxon>Metazoa</taxon>
        <taxon>Chordata</taxon>
        <taxon>Craniata</taxon>
        <taxon>Vertebrata</taxon>
        <taxon>Euteleostomi</taxon>
        <taxon>Mammalia</taxon>
        <taxon>Eutheria</taxon>
        <taxon>Euarchontoglires</taxon>
        <taxon>Glires</taxon>
        <taxon>Rodentia</taxon>
        <taxon>Sciuromorpha</taxon>
        <taxon>Sciuridae</taxon>
        <taxon>Xerinae</taxon>
        <taxon>Marmotini</taxon>
        <taxon>Marmota</taxon>
    </lineage>
</organism>
<comment type="caution">
    <text evidence="2">The sequence shown here is derived from an EMBL/GenBank/DDBJ whole genome shotgun (WGS) entry which is preliminary data.</text>
</comment>
<dbReference type="AlphaFoldDB" id="A0A5E4AMD4"/>
<dbReference type="EMBL" id="CABDUW010000087">
    <property type="protein sequence ID" value="VTJ57829.1"/>
    <property type="molecule type" value="Genomic_DNA"/>
</dbReference>
<feature type="region of interest" description="Disordered" evidence="1">
    <location>
        <begin position="291"/>
        <end position="344"/>
    </location>
</feature>
<reference evidence="2" key="1">
    <citation type="submission" date="2019-04" db="EMBL/GenBank/DDBJ databases">
        <authorList>
            <person name="Alioto T."/>
            <person name="Alioto T."/>
        </authorList>
    </citation>
    <scope>NUCLEOTIDE SEQUENCE [LARGE SCALE GENOMIC DNA]</scope>
</reference>
<feature type="region of interest" description="Disordered" evidence="1">
    <location>
        <begin position="469"/>
        <end position="516"/>
    </location>
</feature>
<protein>
    <submittedName>
        <fullName evidence="2">Uncharacterized protein</fullName>
    </submittedName>
</protein>
<feature type="region of interest" description="Disordered" evidence="1">
    <location>
        <begin position="182"/>
        <end position="276"/>
    </location>
</feature>
<sequence length="516" mass="53972">MGEGTGEALPSSPCPGSVLLQGGQSSRPRSLAVVHLGLSPWVMALIPDISFQAQRVGVAAQENLRTPGTLLPSEAEVASPAFPFAHPHSNGRRRTPSRSRSCDVIPSHVPPDSGAPSDTEGVFRNAEARCGHIPALAQRVQQRSRDRGWQPQNRLSPRLRSLPLAKLLTDCAPARSYWPAPAAQTKGATEAGGDWAGSERGPAQTAAQLRRSDSGGGGLLSRRRGPHVGGARRPRRAAAAGRGNPARAPAPPPCTPPAPGLLPGPRPLPPPHLPRGLRVGLRSLTVRNAGARTQKAAPELGPAAGTAAPRLEAPLPSLGAPSGHAGPRGSPYTDRGTRGGFPGARNGCRAGHGWPDLWLPAFLESWLGGSASPGREGQAMGRPAWRGVASGGPLTSGGPARPPSECLQPPESTGCHMGYQGPRAQTAAVCAPWVSSCTWCLPTEHRAQATSRMPWQGGSHTLCPFPSYTQTRGTARSNPRLPEQKEAHCRIQRGEASGESPAAHRRDWLCTSEQGP</sequence>
<feature type="compositionally biased region" description="Basic and acidic residues" evidence="1">
    <location>
        <begin position="482"/>
        <end position="493"/>
    </location>
</feature>
<accession>A0A5E4AMD4</accession>